<evidence type="ECO:0000256" key="1">
    <source>
        <dbReference type="SAM" id="Phobius"/>
    </source>
</evidence>
<keyword evidence="1" id="KW-1133">Transmembrane helix</keyword>
<sequence>MSFTFRRNTIVCLLEQSEKPTSFPRSFLLSTLFPIVLRQIYLSTNLFTFSASFSLTLLYLLLSSSSPYLASLLNSFLCSTLYCLLFLYFCLFLK</sequence>
<dbReference type="Proteomes" id="UP000078540">
    <property type="component" value="Unassembled WGS sequence"/>
</dbReference>
<name>A0A195B847_9HYME</name>
<keyword evidence="1" id="KW-0812">Transmembrane</keyword>
<gene>
    <name evidence="2" type="ORF">ALC53_09463</name>
</gene>
<dbReference type="AlphaFoldDB" id="A0A195B847"/>
<feature type="transmembrane region" description="Helical" evidence="1">
    <location>
        <begin position="68"/>
        <end position="93"/>
    </location>
</feature>
<evidence type="ECO:0000313" key="2">
    <source>
        <dbReference type="EMBL" id="KYM80369.1"/>
    </source>
</evidence>
<protein>
    <submittedName>
        <fullName evidence="2">Uncharacterized protein</fullName>
    </submittedName>
</protein>
<keyword evidence="3" id="KW-1185">Reference proteome</keyword>
<keyword evidence="1" id="KW-0472">Membrane</keyword>
<organism evidence="2 3">
    <name type="scientific">Atta colombica</name>
    <dbReference type="NCBI Taxonomy" id="520822"/>
    <lineage>
        <taxon>Eukaryota</taxon>
        <taxon>Metazoa</taxon>
        <taxon>Ecdysozoa</taxon>
        <taxon>Arthropoda</taxon>
        <taxon>Hexapoda</taxon>
        <taxon>Insecta</taxon>
        <taxon>Pterygota</taxon>
        <taxon>Neoptera</taxon>
        <taxon>Endopterygota</taxon>
        <taxon>Hymenoptera</taxon>
        <taxon>Apocrita</taxon>
        <taxon>Aculeata</taxon>
        <taxon>Formicoidea</taxon>
        <taxon>Formicidae</taxon>
        <taxon>Myrmicinae</taxon>
        <taxon>Atta</taxon>
    </lineage>
</organism>
<accession>A0A195B847</accession>
<feature type="transmembrane region" description="Helical" evidence="1">
    <location>
        <begin position="40"/>
        <end position="62"/>
    </location>
</feature>
<evidence type="ECO:0000313" key="3">
    <source>
        <dbReference type="Proteomes" id="UP000078540"/>
    </source>
</evidence>
<dbReference type="EMBL" id="KQ976574">
    <property type="protein sequence ID" value="KYM80369.1"/>
    <property type="molecule type" value="Genomic_DNA"/>
</dbReference>
<proteinExistence type="predicted"/>
<reference evidence="2 3" key="1">
    <citation type="submission" date="2015-09" db="EMBL/GenBank/DDBJ databases">
        <title>Atta colombica WGS genome.</title>
        <authorList>
            <person name="Nygaard S."/>
            <person name="Hu H."/>
            <person name="Boomsma J."/>
            <person name="Zhang G."/>
        </authorList>
    </citation>
    <scope>NUCLEOTIDE SEQUENCE [LARGE SCALE GENOMIC DNA]</scope>
    <source>
        <strain evidence="2">Treedump-2</strain>
        <tissue evidence="2">Whole body</tissue>
    </source>
</reference>